<keyword evidence="8" id="KW-1185">Reference proteome</keyword>
<feature type="domain" description="FAD-binding PCMH-type" evidence="6">
    <location>
        <begin position="115"/>
        <end position="286"/>
    </location>
</feature>
<dbReference type="PROSITE" id="PS51387">
    <property type="entry name" value="FAD_PCMH"/>
    <property type="match status" value="1"/>
</dbReference>
<name>A0A6A5TDQ2_9PLEO</name>
<evidence type="ECO:0000259" key="6">
    <source>
        <dbReference type="PROSITE" id="PS51387"/>
    </source>
</evidence>
<sequence length="541" mass="57748">MLYSVLAAAAALPALGFALALAQSQELSFTNQLLETVDALHSTDPLILELRASIEDATRALNNIISITPRDPSQAAVSSQRACKILKLILPNYYTDPTNQSAYNVLRTKNWSSNCDLPAACFITPVHSAQVAVTLQIINCTQSKFAVRSGGHNPNPGFAGVGEQGVTIDTQGFTTLGLSADKSIATVGAGLRFGPVQTFLDQNGVAVVSGRNKDVGTGLLLGGGHPIINSLTGLAADAIESAEVVLSNFRVVNASRTVNPDLFRALKGGGNNFGIITKFELKTTMPRNIWYRNVVYSNSNPRAVFEALVKVQENMEADDKAGIQMTCSPAGFTVAFVYGEHTNDPEVFAPFRSLNSTAVTIPPTNGTALGFINALSPPQAEASRDTVGITTYLDTDLYVDIYSRYLTAASQNGNPTTVFLLPIQTFGAAATQIAEQNGGNVLGITAKPQTWWNPIAQWTNPADDARVHETLLNLAASIKSAAQAKSLDDKFIFPNIASRDQDVLASFGEQNLESLRAVSREYDVLGMFQNLQNGGFLVSNA</sequence>
<protein>
    <submittedName>
        <fullName evidence="7">FAD-binding domain-containing protein</fullName>
    </submittedName>
</protein>
<dbReference type="EMBL" id="ML977031">
    <property type="protein sequence ID" value="KAF1949859.1"/>
    <property type="molecule type" value="Genomic_DNA"/>
</dbReference>
<organism evidence="7 8">
    <name type="scientific">Byssothecium circinans</name>
    <dbReference type="NCBI Taxonomy" id="147558"/>
    <lineage>
        <taxon>Eukaryota</taxon>
        <taxon>Fungi</taxon>
        <taxon>Dikarya</taxon>
        <taxon>Ascomycota</taxon>
        <taxon>Pezizomycotina</taxon>
        <taxon>Dothideomycetes</taxon>
        <taxon>Pleosporomycetidae</taxon>
        <taxon>Pleosporales</taxon>
        <taxon>Massarineae</taxon>
        <taxon>Massarinaceae</taxon>
        <taxon>Byssothecium</taxon>
    </lineage>
</organism>
<dbReference type="SUPFAM" id="SSF56176">
    <property type="entry name" value="FAD-binding/transporter-associated domain-like"/>
    <property type="match status" value="1"/>
</dbReference>
<dbReference type="Gene3D" id="3.40.462.20">
    <property type="match status" value="1"/>
</dbReference>
<dbReference type="PANTHER" id="PTHR42973:SF54">
    <property type="entry name" value="FAD-BINDING PCMH-TYPE DOMAIN-CONTAINING PROTEIN"/>
    <property type="match status" value="1"/>
</dbReference>
<evidence type="ECO:0000256" key="2">
    <source>
        <dbReference type="ARBA" id="ARBA00022630"/>
    </source>
</evidence>
<keyword evidence="3" id="KW-0274">FAD</keyword>
<dbReference type="InterPro" id="IPR036318">
    <property type="entry name" value="FAD-bd_PCMH-like_sf"/>
</dbReference>
<evidence type="ECO:0000256" key="5">
    <source>
        <dbReference type="SAM" id="SignalP"/>
    </source>
</evidence>
<evidence type="ECO:0000256" key="3">
    <source>
        <dbReference type="ARBA" id="ARBA00022827"/>
    </source>
</evidence>
<feature type="signal peptide" evidence="5">
    <location>
        <begin position="1"/>
        <end position="22"/>
    </location>
</feature>
<keyword evidence="5" id="KW-0732">Signal</keyword>
<dbReference type="InterPro" id="IPR006094">
    <property type="entry name" value="Oxid_FAD_bind_N"/>
</dbReference>
<comment type="similarity">
    <text evidence="1">Belongs to the oxygen-dependent FAD-linked oxidoreductase family.</text>
</comment>
<evidence type="ECO:0000256" key="4">
    <source>
        <dbReference type="ARBA" id="ARBA00023002"/>
    </source>
</evidence>
<dbReference type="Proteomes" id="UP000800035">
    <property type="component" value="Unassembled WGS sequence"/>
</dbReference>
<dbReference type="PANTHER" id="PTHR42973">
    <property type="entry name" value="BINDING OXIDOREDUCTASE, PUTATIVE (AFU_ORTHOLOGUE AFUA_1G17690)-RELATED"/>
    <property type="match status" value="1"/>
</dbReference>
<evidence type="ECO:0000313" key="7">
    <source>
        <dbReference type="EMBL" id="KAF1949859.1"/>
    </source>
</evidence>
<proteinExistence type="inferred from homology"/>
<reference evidence="7" key="1">
    <citation type="journal article" date="2020" name="Stud. Mycol.">
        <title>101 Dothideomycetes genomes: a test case for predicting lifestyles and emergence of pathogens.</title>
        <authorList>
            <person name="Haridas S."/>
            <person name="Albert R."/>
            <person name="Binder M."/>
            <person name="Bloem J."/>
            <person name="Labutti K."/>
            <person name="Salamov A."/>
            <person name="Andreopoulos B."/>
            <person name="Baker S."/>
            <person name="Barry K."/>
            <person name="Bills G."/>
            <person name="Bluhm B."/>
            <person name="Cannon C."/>
            <person name="Castanera R."/>
            <person name="Culley D."/>
            <person name="Daum C."/>
            <person name="Ezra D."/>
            <person name="Gonzalez J."/>
            <person name="Henrissat B."/>
            <person name="Kuo A."/>
            <person name="Liang C."/>
            <person name="Lipzen A."/>
            <person name="Lutzoni F."/>
            <person name="Magnuson J."/>
            <person name="Mondo S."/>
            <person name="Nolan M."/>
            <person name="Ohm R."/>
            <person name="Pangilinan J."/>
            <person name="Park H.-J."/>
            <person name="Ramirez L."/>
            <person name="Alfaro M."/>
            <person name="Sun H."/>
            <person name="Tritt A."/>
            <person name="Yoshinaga Y."/>
            <person name="Zwiers L.-H."/>
            <person name="Turgeon B."/>
            <person name="Goodwin S."/>
            <person name="Spatafora J."/>
            <person name="Crous P."/>
            <person name="Grigoriev I."/>
        </authorList>
    </citation>
    <scope>NUCLEOTIDE SEQUENCE</scope>
    <source>
        <strain evidence="7">CBS 675.92</strain>
    </source>
</reference>
<evidence type="ECO:0000256" key="1">
    <source>
        <dbReference type="ARBA" id="ARBA00005466"/>
    </source>
</evidence>
<dbReference type="InterPro" id="IPR016169">
    <property type="entry name" value="FAD-bd_PCMH_sub2"/>
</dbReference>
<dbReference type="Gene3D" id="3.30.465.10">
    <property type="match status" value="1"/>
</dbReference>
<dbReference type="InterPro" id="IPR050416">
    <property type="entry name" value="FAD-linked_Oxidoreductase"/>
</dbReference>
<dbReference type="AlphaFoldDB" id="A0A6A5TDQ2"/>
<dbReference type="Gene3D" id="3.30.43.10">
    <property type="entry name" value="Uridine Diphospho-n-acetylenolpyruvylglucosamine Reductase, domain 2"/>
    <property type="match status" value="1"/>
</dbReference>
<dbReference type="Pfam" id="PF01565">
    <property type="entry name" value="FAD_binding_4"/>
    <property type="match status" value="1"/>
</dbReference>
<evidence type="ECO:0000313" key="8">
    <source>
        <dbReference type="Proteomes" id="UP000800035"/>
    </source>
</evidence>
<dbReference type="GO" id="GO:0071949">
    <property type="term" value="F:FAD binding"/>
    <property type="evidence" value="ECO:0007669"/>
    <property type="project" value="InterPro"/>
</dbReference>
<dbReference type="GO" id="GO:0016491">
    <property type="term" value="F:oxidoreductase activity"/>
    <property type="evidence" value="ECO:0007669"/>
    <property type="project" value="UniProtKB-KW"/>
</dbReference>
<accession>A0A6A5TDQ2</accession>
<keyword evidence="4" id="KW-0560">Oxidoreductase</keyword>
<keyword evidence="2" id="KW-0285">Flavoprotein</keyword>
<dbReference type="OrthoDB" id="2151789at2759"/>
<dbReference type="InterPro" id="IPR016167">
    <property type="entry name" value="FAD-bd_PCMH_sub1"/>
</dbReference>
<dbReference type="InterPro" id="IPR016166">
    <property type="entry name" value="FAD-bd_PCMH"/>
</dbReference>
<gene>
    <name evidence="7" type="ORF">CC80DRAFT_497201</name>
</gene>
<feature type="chain" id="PRO_5025627883" evidence="5">
    <location>
        <begin position="23"/>
        <end position="541"/>
    </location>
</feature>